<evidence type="ECO:0008006" key="9">
    <source>
        <dbReference type="Google" id="ProtNLM"/>
    </source>
</evidence>
<protein>
    <recommendedName>
        <fullName evidence="9">HTH luxR-type domain-containing protein</fullName>
    </recommendedName>
</protein>
<dbReference type="PANTHER" id="PTHR44688:SF16">
    <property type="entry name" value="DNA-BINDING TRANSCRIPTIONAL ACTIVATOR DEVR_DOSR"/>
    <property type="match status" value="1"/>
</dbReference>
<keyword evidence="3" id="KW-0804">Transcription</keyword>
<dbReference type="PRINTS" id="PR00038">
    <property type="entry name" value="HTHLUXR"/>
</dbReference>
<dbReference type="Gene3D" id="1.10.10.10">
    <property type="entry name" value="Winged helix-like DNA-binding domain superfamily/Winged helix DNA-binding domain"/>
    <property type="match status" value="1"/>
</dbReference>
<feature type="coiled-coil region" evidence="4">
    <location>
        <begin position="14"/>
        <end position="73"/>
    </location>
</feature>
<dbReference type="SUPFAM" id="SSF55785">
    <property type="entry name" value="PYP-like sensor domain (PAS domain)"/>
    <property type="match status" value="1"/>
</dbReference>
<evidence type="ECO:0000313" key="8">
    <source>
        <dbReference type="Proteomes" id="UP000425960"/>
    </source>
</evidence>
<dbReference type="AlphaFoldDB" id="A0A5K7ZSF3"/>
<dbReference type="InterPro" id="IPR016032">
    <property type="entry name" value="Sig_transdc_resp-reg_C-effctor"/>
</dbReference>
<evidence type="ECO:0000256" key="4">
    <source>
        <dbReference type="SAM" id="Coils"/>
    </source>
</evidence>
<feature type="domain" description="PAC" evidence="6">
    <location>
        <begin position="143"/>
        <end position="195"/>
    </location>
</feature>
<keyword evidence="1" id="KW-0805">Transcription regulation</keyword>
<dbReference type="GO" id="GO:0006355">
    <property type="term" value="P:regulation of DNA-templated transcription"/>
    <property type="evidence" value="ECO:0007669"/>
    <property type="project" value="InterPro"/>
</dbReference>
<accession>A0A5K7ZSF3</accession>
<dbReference type="InterPro" id="IPR000700">
    <property type="entry name" value="PAS-assoc_C"/>
</dbReference>
<evidence type="ECO:0000313" key="7">
    <source>
        <dbReference type="EMBL" id="BBO83145.1"/>
    </source>
</evidence>
<evidence type="ECO:0000256" key="2">
    <source>
        <dbReference type="ARBA" id="ARBA00023125"/>
    </source>
</evidence>
<evidence type="ECO:0000259" key="6">
    <source>
        <dbReference type="PROSITE" id="PS50113"/>
    </source>
</evidence>
<keyword evidence="2" id="KW-0238">DNA-binding</keyword>
<dbReference type="InterPro" id="IPR000014">
    <property type="entry name" value="PAS"/>
</dbReference>
<dbReference type="InterPro" id="IPR000792">
    <property type="entry name" value="Tscrpt_reg_LuxR_C"/>
</dbReference>
<sequence length="383" mass="43963">MPPPGNKPDHLKTINQLRRQAEELIRHRSNSDLETPTDIIELIHELEIHQAELEIQNEELKRTQLELTDLYRQFEDLYEFAPCSYLNLNPKGLISRINLAGVMLLNGLREKILNTGFSQFVAPDWRDTYLDALKKAGRTGKTQRLELQLSNANALIIWVWAEIQAHRDDTGVVIQWRMTLVDISDKKNIEETLANASRDLDIKIKRRTAELSRANQQLQGEIGSRERAQKTLLQKSKELKAHMIGLKEANIALKVLLKEREDERHAIEEKMVCNINELTRPHLEKLAAGNLSQPQRALLDTIKRSLDDIASPLSRRFIIESSHLTPSETQVANFIRQGKTTKEIADLMCVATSTIDFHRLNIRRKLGLTNQRISLQSHLKSLL</sequence>
<dbReference type="GO" id="GO:0003677">
    <property type="term" value="F:DNA binding"/>
    <property type="evidence" value="ECO:0007669"/>
    <property type="project" value="UniProtKB-KW"/>
</dbReference>
<dbReference type="PROSITE" id="PS00622">
    <property type="entry name" value="HTH_LUXR_1"/>
    <property type="match status" value="1"/>
</dbReference>
<dbReference type="EMBL" id="AP021876">
    <property type="protein sequence ID" value="BBO83145.1"/>
    <property type="molecule type" value="Genomic_DNA"/>
</dbReference>
<name>A0A5K7ZSF3_9BACT</name>
<dbReference type="CDD" id="cd06170">
    <property type="entry name" value="LuxR_C_like"/>
    <property type="match status" value="1"/>
</dbReference>
<dbReference type="PROSITE" id="PS50113">
    <property type="entry name" value="PAC"/>
    <property type="match status" value="1"/>
</dbReference>
<dbReference type="SUPFAM" id="SSF46894">
    <property type="entry name" value="C-terminal effector domain of the bipartite response regulators"/>
    <property type="match status" value="1"/>
</dbReference>
<evidence type="ECO:0000259" key="5">
    <source>
        <dbReference type="PROSITE" id="PS50043"/>
    </source>
</evidence>
<dbReference type="Pfam" id="PF00196">
    <property type="entry name" value="GerE"/>
    <property type="match status" value="1"/>
</dbReference>
<dbReference type="PROSITE" id="PS50043">
    <property type="entry name" value="HTH_LUXR_2"/>
    <property type="match status" value="1"/>
</dbReference>
<dbReference type="PANTHER" id="PTHR44688">
    <property type="entry name" value="DNA-BINDING TRANSCRIPTIONAL ACTIVATOR DEVR_DOSR"/>
    <property type="match status" value="1"/>
</dbReference>
<dbReference type="InterPro" id="IPR035965">
    <property type="entry name" value="PAS-like_dom_sf"/>
</dbReference>
<dbReference type="SMART" id="SM00421">
    <property type="entry name" value="HTH_LUXR"/>
    <property type="match status" value="1"/>
</dbReference>
<dbReference type="Gene3D" id="3.30.450.20">
    <property type="entry name" value="PAS domain"/>
    <property type="match status" value="1"/>
</dbReference>
<dbReference type="KEGG" id="dov:DSCO28_37110"/>
<evidence type="ECO:0000256" key="3">
    <source>
        <dbReference type="ARBA" id="ARBA00023163"/>
    </source>
</evidence>
<evidence type="ECO:0000256" key="1">
    <source>
        <dbReference type="ARBA" id="ARBA00023015"/>
    </source>
</evidence>
<organism evidence="7 8">
    <name type="scientific">Desulfosarcina ovata subsp. sediminis</name>
    <dbReference type="NCBI Taxonomy" id="885957"/>
    <lineage>
        <taxon>Bacteria</taxon>
        <taxon>Pseudomonadati</taxon>
        <taxon>Thermodesulfobacteriota</taxon>
        <taxon>Desulfobacteria</taxon>
        <taxon>Desulfobacterales</taxon>
        <taxon>Desulfosarcinaceae</taxon>
        <taxon>Desulfosarcina</taxon>
    </lineage>
</organism>
<dbReference type="CDD" id="cd00130">
    <property type="entry name" value="PAS"/>
    <property type="match status" value="1"/>
</dbReference>
<dbReference type="RefSeq" id="WP_173179586.1">
    <property type="nucleotide sequence ID" value="NZ_AP021876.1"/>
</dbReference>
<dbReference type="InterPro" id="IPR036388">
    <property type="entry name" value="WH-like_DNA-bd_sf"/>
</dbReference>
<keyword evidence="4" id="KW-0175">Coiled coil</keyword>
<gene>
    <name evidence="7" type="ORF">DSCO28_37110</name>
</gene>
<feature type="domain" description="HTH luxR-type" evidence="5">
    <location>
        <begin position="317"/>
        <end position="383"/>
    </location>
</feature>
<reference evidence="7 8" key="1">
    <citation type="submission" date="2019-11" db="EMBL/GenBank/DDBJ databases">
        <title>Comparative genomics of hydrocarbon-degrading Desulfosarcina strains.</title>
        <authorList>
            <person name="Watanabe M."/>
            <person name="Kojima H."/>
            <person name="Fukui M."/>
        </authorList>
    </citation>
    <scope>NUCLEOTIDE SEQUENCE [LARGE SCALE GENOMIC DNA]</scope>
    <source>
        <strain evidence="7 8">28bB2T</strain>
    </source>
</reference>
<dbReference type="Proteomes" id="UP000425960">
    <property type="component" value="Chromosome"/>
</dbReference>
<proteinExistence type="predicted"/>